<dbReference type="GO" id="GO:0031419">
    <property type="term" value="F:cobalamin binding"/>
    <property type="evidence" value="ECO:0007669"/>
    <property type="project" value="UniProtKB-KW"/>
</dbReference>
<gene>
    <name evidence="6" type="ORF">ENW73_00045</name>
</gene>
<keyword evidence="4" id="KW-0170">Cobalt</keyword>
<dbReference type="PANTHER" id="PTHR43371:SF1">
    <property type="entry name" value="RIBONUCLEOSIDE-DIPHOSPHATE REDUCTASE"/>
    <property type="match status" value="1"/>
</dbReference>
<comment type="cofactor">
    <cofactor evidence="1">
        <name>adenosylcob(III)alamin</name>
        <dbReference type="ChEBI" id="CHEBI:18408"/>
    </cofactor>
</comment>
<evidence type="ECO:0000256" key="2">
    <source>
        <dbReference type="ARBA" id="ARBA00022628"/>
    </source>
</evidence>
<evidence type="ECO:0000259" key="5">
    <source>
        <dbReference type="Pfam" id="PF02867"/>
    </source>
</evidence>
<dbReference type="InterPro" id="IPR050862">
    <property type="entry name" value="RdRp_reductase_class-2"/>
</dbReference>
<organism evidence="6">
    <name type="scientific">candidate division WOR-3 bacterium</name>
    <dbReference type="NCBI Taxonomy" id="2052148"/>
    <lineage>
        <taxon>Bacteria</taxon>
        <taxon>Bacteria division WOR-3</taxon>
    </lineage>
</organism>
<dbReference type="SUPFAM" id="SSF51998">
    <property type="entry name" value="PFL-like glycyl radical enzymes"/>
    <property type="match status" value="1"/>
</dbReference>
<feature type="non-terminal residue" evidence="6">
    <location>
        <position position="1"/>
    </location>
</feature>
<dbReference type="GO" id="GO:0004748">
    <property type="term" value="F:ribonucleoside-diphosphate reductase activity, thioredoxin disulfide as acceptor"/>
    <property type="evidence" value="ECO:0007669"/>
    <property type="project" value="TreeGrafter"/>
</dbReference>
<dbReference type="AlphaFoldDB" id="A0A7C6A8L9"/>
<sequence length="274" mass="30640">VIDANKFPIPEIEKLTKGNRKIGLGIMGFADTLYELNIPYNSNQALYFAQKIAQFLTQEAVIASQNLARKRGPFPNFKDSLWDKPGNPPIRNSTVTTIAPTGSISIIAQTSSGIEPVFALAFVRNVMGGTQLVETNPIFERVAREQGFYSKELISAIAQKGSIQDFPELKKRIKDRFVTAQDIAPEWHIRMQSAFQRYINNAVSKTVNLPQNVPVATVRKIYLLAYRLKCKGITIYRYGSKKQQVLYLRTDTTEGLVRADSEYAGGCLTNLCPT</sequence>
<keyword evidence="3" id="KW-0560">Oxidoreductase</keyword>
<dbReference type="Pfam" id="PF02867">
    <property type="entry name" value="Ribonuc_red_lgC"/>
    <property type="match status" value="1"/>
</dbReference>
<keyword evidence="2" id="KW-0846">Cobalamin</keyword>
<name>A0A7C6A8L9_UNCW3</name>
<dbReference type="InterPro" id="IPR000788">
    <property type="entry name" value="RNR_lg_C"/>
</dbReference>
<proteinExistence type="predicted"/>
<reference evidence="6" key="1">
    <citation type="journal article" date="2020" name="mSystems">
        <title>Genome- and Community-Level Interaction Insights into Carbon Utilization and Element Cycling Functions of Hydrothermarchaeota in Hydrothermal Sediment.</title>
        <authorList>
            <person name="Zhou Z."/>
            <person name="Liu Y."/>
            <person name="Xu W."/>
            <person name="Pan J."/>
            <person name="Luo Z.H."/>
            <person name="Li M."/>
        </authorList>
    </citation>
    <scope>NUCLEOTIDE SEQUENCE [LARGE SCALE GENOMIC DNA]</scope>
    <source>
        <strain evidence="6">SpSt-876</strain>
    </source>
</reference>
<evidence type="ECO:0000256" key="3">
    <source>
        <dbReference type="ARBA" id="ARBA00023002"/>
    </source>
</evidence>
<protein>
    <recommendedName>
        <fullName evidence="5">Ribonucleotide reductase large subunit C-terminal domain-containing protein</fullName>
    </recommendedName>
</protein>
<accession>A0A7C6A8L9</accession>
<dbReference type="Gene3D" id="3.20.70.20">
    <property type="match status" value="1"/>
</dbReference>
<evidence type="ECO:0000256" key="1">
    <source>
        <dbReference type="ARBA" id="ARBA00001922"/>
    </source>
</evidence>
<dbReference type="EMBL" id="DTLI01000003">
    <property type="protein sequence ID" value="HHS51244.1"/>
    <property type="molecule type" value="Genomic_DNA"/>
</dbReference>
<comment type="caution">
    <text evidence="6">The sequence shown here is derived from an EMBL/GenBank/DDBJ whole genome shotgun (WGS) entry which is preliminary data.</text>
</comment>
<dbReference type="PANTHER" id="PTHR43371">
    <property type="entry name" value="VITAMIN B12-DEPENDENT RIBONUCLEOTIDE REDUCTASE"/>
    <property type="match status" value="1"/>
</dbReference>
<evidence type="ECO:0000313" key="6">
    <source>
        <dbReference type="EMBL" id="HHS51244.1"/>
    </source>
</evidence>
<dbReference type="PRINTS" id="PR01183">
    <property type="entry name" value="RIBORDTASEM1"/>
</dbReference>
<evidence type="ECO:0000256" key="4">
    <source>
        <dbReference type="ARBA" id="ARBA00023285"/>
    </source>
</evidence>
<feature type="domain" description="Ribonucleotide reductase large subunit C-terminal" evidence="5">
    <location>
        <begin position="1"/>
        <end position="236"/>
    </location>
</feature>